<evidence type="ECO:0000256" key="4">
    <source>
        <dbReference type="ARBA" id="ARBA00023125"/>
    </source>
</evidence>
<dbReference type="InterPro" id="IPR010095">
    <property type="entry name" value="Cas12f1-like_TNB"/>
</dbReference>
<evidence type="ECO:0000256" key="1">
    <source>
        <dbReference type="ARBA" id="ARBA00008761"/>
    </source>
</evidence>
<dbReference type="GO" id="GO:0032196">
    <property type="term" value="P:transposition"/>
    <property type="evidence" value="ECO:0007669"/>
    <property type="project" value="UniProtKB-KW"/>
</dbReference>
<name>A0A0U5D2R2_9EURY</name>
<organism evidence="8 9">
    <name type="scientific">Halobacterium hubeiense</name>
    <dbReference type="NCBI Taxonomy" id="1407499"/>
    <lineage>
        <taxon>Archaea</taxon>
        <taxon>Methanobacteriati</taxon>
        <taxon>Methanobacteriota</taxon>
        <taxon>Stenosarchaea group</taxon>
        <taxon>Halobacteria</taxon>
        <taxon>Halobacteriales</taxon>
        <taxon>Halobacteriaceae</taxon>
        <taxon>Halobacterium</taxon>
    </lineage>
</organism>
<evidence type="ECO:0000256" key="5">
    <source>
        <dbReference type="ARBA" id="ARBA00023172"/>
    </source>
</evidence>
<sequence length="413" mass="47686">MRRTNTFEVVPQSERADTVLRRLLDASASLWNQLTYARRQQFFAGESVWDCENYYDEYVDILGSATTQQITRVNDAAWRSFFETVEEADQEVSPPGYWGNRDDGRDLRTYIRNDTYTTSWGERSRLEVPIGSQLKDEYGFDRFERLRVAVRGEPHWQGEQGRLHLTYDDVDETYRAHQPVTVPETEQATPTGTDVAALDIGANVLVACTTSAGNQYWYSGQEPFRQFRETTERIADAKAKLPDGQETSNRIQRLYRKRSRRRDHAVNALLRDLVERLHDDGVETIYHGDLTGVLGEYWSVEANLKARTFWAHRQCLDQLANVCEEYGIEVASLSEAWTSQTCPECGERERTRRHRETLRCPCGFEGHADLVASRTLVEQATNTAVRPTARPVRFQWDDHQWYPVEGDAVEPNE</sequence>
<dbReference type="PANTHER" id="PTHR30405:SF26">
    <property type="entry name" value="TRANSPOSASE, PROBABLY IS605-TNPB FAMILY"/>
    <property type="match status" value="1"/>
</dbReference>
<dbReference type="InterPro" id="IPR051399">
    <property type="entry name" value="RNA-guided_DNA_endo/Transpos"/>
</dbReference>
<evidence type="ECO:0000259" key="6">
    <source>
        <dbReference type="Pfam" id="PF01385"/>
    </source>
</evidence>
<dbReference type="NCBIfam" id="NF040570">
    <property type="entry name" value="guided_TnpB"/>
    <property type="match status" value="1"/>
</dbReference>
<dbReference type="GO" id="GO:0003677">
    <property type="term" value="F:DNA binding"/>
    <property type="evidence" value="ECO:0007669"/>
    <property type="project" value="UniProtKB-KW"/>
</dbReference>
<gene>
    <name evidence="8" type="ORF">HHUB_5049</name>
</gene>
<feature type="domain" description="Probable transposase IS891/IS1136/IS1341" evidence="6">
    <location>
        <begin position="177"/>
        <end position="292"/>
    </location>
</feature>
<protein>
    <submittedName>
        <fullName evidence="8">IS1341-type transposase ISHhu15</fullName>
    </submittedName>
</protein>
<keyword evidence="5" id="KW-0233">DNA recombination</keyword>
<accession>A0A0U5D2R2</accession>
<evidence type="ECO:0000313" key="9">
    <source>
        <dbReference type="Proteomes" id="UP000066737"/>
    </source>
</evidence>
<dbReference type="Proteomes" id="UP000066737">
    <property type="component" value="Plasmid pSTJ002"/>
</dbReference>
<evidence type="ECO:0000256" key="2">
    <source>
        <dbReference type="ARBA" id="ARBA00011044"/>
    </source>
</evidence>
<evidence type="ECO:0000259" key="7">
    <source>
        <dbReference type="Pfam" id="PF07282"/>
    </source>
</evidence>
<dbReference type="RefSeq" id="WP_059058885.1">
    <property type="nucleotide sequence ID" value="NZ_LN831304.1"/>
</dbReference>
<dbReference type="AlphaFoldDB" id="A0A0U5D2R2"/>
<proteinExistence type="inferred from homology"/>
<dbReference type="OrthoDB" id="295419at2157"/>
<keyword evidence="4" id="KW-0238">DNA-binding</keyword>
<reference evidence="9" key="1">
    <citation type="journal article" date="2016" name="Environ. Microbiol.">
        <title>The complete genome of a viable archaeum isolated from 123-million-year-old rock salt.</title>
        <authorList>
            <person name="Jaakkola S.T."/>
            <person name="Pfeiffer F."/>
            <person name="Ravantti J.J."/>
            <person name="Guo Q."/>
            <person name="Liu Y."/>
            <person name="Chen X."/>
            <person name="Ma H."/>
            <person name="Yang C."/>
            <person name="Oksanen H.M."/>
            <person name="Bamford D.H."/>
        </authorList>
    </citation>
    <scope>NUCLEOTIDE SEQUENCE</scope>
    <source>
        <strain evidence="9">JI20-1</strain>
        <plasmid evidence="9">Plasmid pSTJ002</plasmid>
    </source>
</reference>
<dbReference type="PANTHER" id="PTHR30405">
    <property type="entry name" value="TRANSPOSASE"/>
    <property type="match status" value="1"/>
</dbReference>
<evidence type="ECO:0000313" key="8">
    <source>
        <dbReference type="EMBL" id="CQH64507.1"/>
    </source>
</evidence>
<geneLocation type="plasmid" evidence="9">
    <name>pSTJ002</name>
</geneLocation>
<dbReference type="EMBL" id="LN831304">
    <property type="protein sequence ID" value="CQH64507.1"/>
    <property type="molecule type" value="Genomic_DNA"/>
</dbReference>
<dbReference type="GeneID" id="26660684"/>
<dbReference type="Pfam" id="PF07282">
    <property type="entry name" value="Cas12f1-like_TNB"/>
    <property type="match status" value="1"/>
</dbReference>
<comment type="similarity">
    <text evidence="1">In the C-terminal section; belongs to the transposase 35 family.</text>
</comment>
<evidence type="ECO:0000256" key="3">
    <source>
        <dbReference type="ARBA" id="ARBA00022578"/>
    </source>
</evidence>
<dbReference type="GO" id="GO:0006310">
    <property type="term" value="P:DNA recombination"/>
    <property type="evidence" value="ECO:0007669"/>
    <property type="project" value="UniProtKB-KW"/>
</dbReference>
<feature type="domain" description="Cas12f1-like TNB" evidence="7">
    <location>
        <begin position="312"/>
        <end position="375"/>
    </location>
</feature>
<dbReference type="KEGG" id="hhb:Hhub_5049"/>
<keyword evidence="9" id="KW-1185">Reference proteome</keyword>
<comment type="similarity">
    <text evidence="2">In the N-terminal section; belongs to the transposase 2 family.</text>
</comment>
<keyword evidence="3" id="KW-0815">Transposition</keyword>
<dbReference type="Pfam" id="PF01385">
    <property type="entry name" value="OrfB_IS605"/>
    <property type="match status" value="1"/>
</dbReference>
<dbReference type="InterPro" id="IPR001959">
    <property type="entry name" value="Transposase"/>
</dbReference>